<reference evidence="1 2" key="1">
    <citation type="submission" date="2024-02" db="EMBL/GenBank/DDBJ databases">
        <title>Adaptive strategies in a cosmopolitan and abundant soil bacterium.</title>
        <authorList>
            <person name="Carini P."/>
        </authorList>
    </citation>
    <scope>NUCLEOTIDE SEQUENCE [LARGE SCALE GENOMIC DNA]</scope>
    <source>
        <strain evidence="1 2">AZCC 1608</strain>
    </source>
</reference>
<accession>A0ABU8B719</accession>
<gene>
    <name evidence="1" type="ORF">V1286_001849</name>
</gene>
<name>A0ABU8B719_9BRAD</name>
<keyword evidence="2" id="KW-1185">Reference proteome</keyword>
<dbReference type="Proteomes" id="UP001364224">
    <property type="component" value="Unassembled WGS sequence"/>
</dbReference>
<comment type="caution">
    <text evidence="1">The sequence shown here is derived from an EMBL/GenBank/DDBJ whole genome shotgun (WGS) entry which is preliminary data.</text>
</comment>
<organism evidence="1 2">
    <name type="scientific">Bradyrhizobium algeriense</name>
    <dbReference type="NCBI Taxonomy" id="634784"/>
    <lineage>
        <taxon>Bacteria</taxon>
        <taxon>Pseudomonadati</taxon>
        <taxon>Pseudomonadota</taxon>
        <taxon>Alphaproteobacteria</taxon>
        <taxon>Hyphomicrobiales</taxon>
        <taxon>Nitrobacteraceae</taxon>
        <taxon>Bradyrhizobium</taxon>
    </lineage>
</organism>
<evidence type="ECO:0000313" key="1">
    <source>
        <dbReference type="EMBL" id="MEH2554320.1"/>
    </source>
</evidence>
<sequence length="156" mass="16817">MIELSMVPRTLRASFGSGIPVDNPIAGLTRQPTFGVQARGARMIWWMVKRSLFASIVFGASVCVASAQDAKVSVEMIGVGSMSCAHWRSAEEHRLEGTVWIHGFWTGLNYVAAASGQTQPKISVSSIVAEVEKTCARKASQTLASAVWTTYLGAKR</sequence>
<evidence type="ECO:0000313" key="2">
    <source>
        <dbReference type="Proteomes" id="UP001364224"/>
    </source>
</evidence>
<protein>
    <submittedName>
        <fullName evidence="1">Uncharacterized protein</fullName>
    </submittedName>
</protein>
<dbReference type="RefSeq" id="WP_334479015.1">
    <property type="nucleotide sequence ID" value="NZ_JAZHRV010000001.1"/>
</dbReference>
<proteinExistence type="predicted"/>
<dbReference type="EMBL" id="JAZHRV010000001">
    <property type="protein sequence ID" value="MEH2554320.1"/>
    <property type="molecule type" value="Genomic_DNA"/>
</dbReference>